<evidence type="ECO:0000256" key="1">
    <source>
        <dbReference type="SAM" id="SignalP"/>
    </source>
</evidence>
<reference evidence="2" key="1">
    <citation type="submission" date="2022-01" db="EMBL/GenBank/DDBJ databases">
        <authorList>
            <person name="King R."/>
        </authorList>
    </citation>
    <scope>NUCLEOTIDE SEQUENCE</scope>
</reference>
<name>A0A9N9QMI8_9CUCU</name>
<accession>A0A9N9QMI8</accession>
<gene>
    <name evidence="2" type="ORF">CEUTPL_LOCUS12189</name>
</gene>
<proteinExistence type="predicted"/>
<keyword evidence="1" id="KW-0732">Signal</keyword>
<dbReference type="OrthoDB" id="6606584at2759"/>
<feature type="chain" id="PRO_5040462681" evidence="1">
    <location>
        <begin position="19"/>
        <end position="331"/>
    </location>
</feature>
<evidence type="ECO:0000313" key="3">
    <source>
        <dbReference type="Proteomes" id="UP001152799"/>
    </source>
</evidence>
<dbReference type="EMBL" id="OU892283">
    <property type="protein sequence ID" value="CAG9771764.1"/>
    <property type="molecule type" value="Genomic_DNA"/>
</dbReference>
<dbReference type="AlphaFoldDB" id="A0A9N9QMI8"/>
<keyword evidence="3" id="KW-1185">Reference proteome</keyword>
<dbReference type="Proteomes" id="UP001152799">
    <property type="component" value="Chromosome 7"/>
</dbReference>
<organism evidence="2 3">
    <name type="scientific">Ceutorhynchus assimilis</name>
    <name type="common">cabbage seed weevil</name>
    <dbReference type="NCBI Taxonomy" id="467358"/>
    <lineage>
        <taxon>Eukaryota</taxon>
        <taxon>Metazoa</taxon>
        <taxon>Ecdysozoa</taxon>
        <taxon>Arthropoda</taxon>
        <taxon>Hexapoda</taxon>
        <taxon>Insecta</taxon>
        <taxon>Pterygota</taxon>
        <taxon>Neoptera</taxon>
        <taxon>Endopterygota</taxon>
        <taxon>Coleoptera</taxon>
        <taxon>Polyphaga</taxon>
        <taxon>Cucujiformia</taxon>
        <taxon>Curculionidae</taxon>
        <taxon>Ceutorhynchinae</taxon>
        <taxon>Ceutorhynchus</taxon>
    </lineage>
</organism>
<feature type="signal peptide" evidence="1">
    <location>
        <begin position="1"/>
        <end position="18"/>
    </location>
</feature>
<sequence length="331" mass="37864">MIVLPLLLTTLVLRSTVAVKEKDVNLPDHRCEFMLRDRAVQNGVRLITEGVVSKNGVRLGEVENTLLPLARHHIIPYNIISDFLQAAIDRAQEWMPTEEIGEAFSFGQYLDTLVRETLPIIARDRSSRVVLEAAKRAALITTELVEHKFDSTDAEKPELAIVRAFFYWLPGNIVMGPSPMERRDDPEDGPDYRLIMIAQENSGERAGDVLRVLYHHMVAYRDRTEHHDLLDGTFRATTLHRIVELLTEVSTTSVYPFSSNDWESIMDPDTNTTRYRARDTSIAHKNDLRKGRVNYAIDNCDGDDKFKFDLFDIIANYIVPNHPELVIRPKP</sequence>
<evidence type="ECO:0000313" key="2">
    <source>
        <dbReference type="EMBL" id="CAG9771764.1"/>
    </source>
</evidence>
<protein>
    <submittedName>
        <fullName evidence="2">Uncharacterized protein</fullName>
    </submittedName>
</protein>